<comment type="caution">
    <text evidence="4">The sequence shown here is derived from an EMBL/GenBank/DDBJ whole genome shotgun (WGS) entry which is preliminary data.</text>
</comment>
<evidence type="ECO:0000313" key="5">
    <source>
        <dbReference type="Proteomes" id="UP000316598"/>
    </source>
</evidence>
<organism evidence="4 5">
    <name type="scientific">Rubripirellula amarantea</name>
    <dbReference type="NCBI Taxonomy" id="2527999"/>
    <lineage>
        <taxon>Bacteria</taxon>
        <taxon>Pseudomonadati</taxon>
        <taxon>Planctomycetota</taxon>
        <taxon>Planctomycetia</taxon>
        <taxon>Pirellulales</taxon>
        <taxon>Pirellulaceae</taxon>
        <taxon>Rubripirellula</taxon>
    </lineage>
</organism>
<keyword evidence="1" id="KW-0677">Repeat</keyword>
<dbReference type="SUPFAM" id="SSF48452">
    <property type="entry name" value="TPR-like"/>
    <property type="match status" value="1"/>
</dbReference>
<proteinExistence type="predicted"/>
<feature type="transmembrane region" description="Helical" evidence="3">
    <location>
        <begin position="302"/>
        <end position="321"/>
    </location>
</feature>
<keyword evidence="5" id="KW-1185">Reference proteome</keyword>
<feature type="transmembrane region" description="Helical" evidence="3">
    <location>
        <begin position="93"/>
        <end position="112"/>
    </location>
</feature>
<evidence type="ECO:0000256" key="2">
    <source>
        <dbReference type="ARBA" id="ARBA00022803"/>
    </source>
</evidence>
<keyword evidence="3" id="KW-1133">Transmembrane helix</keyword>
<evidence type="ECO:0000256" key="1">
    <source>
        <dbReference type="ARBA" id="ARBA00022737"/>
    </source>
</evidence>
<keyword evidence="3" id="KW-0472">Membrane</keyword>
<keyword evidence="3" id="KW-0812">Transmembrane</keyword>
<reference evidence="4 5" key="1">
    <citation type="submission" date="2019-02" db="EMBL/GenBank/DDBJ databases">
        <title>Deep-cultivation of Planctomycetes and their phenomic and genomic characterization uncovers novel biology.</title>
        <authorList>
            <person name="Wiegand S."/>
            <person name="Jogler M."/>
            <person name="Boedeker C."/>
            <person name="Pinto D."/>
            <person name="Vollmers J."/>
            <person name="Rivas-Marin E."/>
            <person name="Kohn T."/>
            <person name="Peeters S.H."/>
            <person name="Heuer A."/>
            <person name="Rast P."/>
            <person name="Oberbeckmann S."/>
            <person name="Bunk B."/>
            <person name="Jeske O."/>
            <person name="Meyerdierks A."/>
            <person name="Storesund J.E."/>
            <person name="Kallscheuer N."/>
            <person name="Luecker S."/>
            <person name="Lage O.M."/>
            <person name="Pohl T."/>
            <person name="Merkel B.J."/>
            <person name="Hornburger P."/>
            <person name="Mueller R.-W."/>
            <person name="Bruemmer F."/>
            <person name="Labrenz M."/>
            <person name="Spormann A.M."/>
            <person name="Op Den Camp H."/>
            <person name="Overmann J."/>
            <person name="Amann R."/>
            <person name="Jetten M.S.M."/>
            <person name="Mascher T."/>
            <person name="Medema M.H."/>
            <person name="Devos D.P."/>
            <person name="Kaster A.-K."/>
            <person name="Ovreas L."/>
            <person name="Rohde M."/>
            <person name="Galperin M.Y."/>
            <person name="Jogler C."/>
        </authorList>
    </citation>
    <scope>NUCLEOTIDE SEQUENCE [LARGE SCALE GENOMIC DNA]</scope>
    <source>
        <strain evidence="4 5">Pla22</strain>
    </source>
</reference>
<dbReference type="PANTHER" id="PTHR44227">
    <property type="match status" value="1"/>
</dbReference>
<evidence type="ECO:0000256" key="3">
    <source>
        <dbReference type="SAM" id="Phobius"/>
    </source>
</evidence>
<gene>
    <name evidence="4" type="ORF">Pla22_03040</name>
</gene>
<keyword evidence="2" id="KW-0802">TPR repeat</keyword>
<dbReference type="Pfam" id="PF13424">
    <property type="entry name" value="TPR_12"/>
    <property type="match status" value="1"/>
</dbReference>
<accession>A0A5C5WPS8</accession>
<dbReference type="EMBL" id="SJPI01000001">
    <property type="protein sequence ID" value="TWT52678.1"/>
    <property type="molecule type" value="Genomic_DNA"/>
</dbReference>
<dbReference type="AlphaFoldDB" id="A0A5C5WPS8"/>
<name>A0A5C5WPS8_9BACT</name>
<dbReference type="Gene3D" id="1.25.40.10">
    <property type="entry name" value="Tetratricopeptide repeat domain"/>
    <property type="match status" value="1"/>
</dbReference>
<protein>
    <recommendedName>
        <fullName evidence="6">Tetratricopeptide repeat protein</fullName>
    </recommendedName>
</protein>
<dbReference type="InterPro" id="IPR052346">
    <property type="entry name" value="O-mannosyl-transferase_TMTC"/>
</dbReference>
<evidence type="ECO:0008006" key="6">
    <source>
        <dbReference type="Google" id="ProtNLM"/>
    </source>
</evidence>
<feature type="transmembrane region" description="Helical" evidence="3">
    <location>
        <begin position="333"/>
        <end position="349"/>
    </location>
</feature>
<feature type="transmembrane region" description="Helical" evidence="3">
    <location>
        <begin position="200"/>
        <end position="218"/>
    </location>
</feature>
<evidence type="ECO:0000313" key="4">
    <source>
        <dbReference type="EMBL" id="TWT52678.1"/>
    </source>
</evidence>
<feature type="transmembrane region" description="Helical" evidence="3">
    <location>
        <begin position="276"/>
        <end position="296"/>
    </location>
</feature>
<dbReference type="PANTHER" id="PTHR44227:SF3">
    <property type="entry name" value="PROTEIN O-MANNOSYL-TRANSFERASE TMTC4"/>
    <property type="match status" value="1"/>
</dbReference>
<feature type="transmembrane region" description="Helical" evidence="3">
    <location>
        <begin position="51"/>
        <end position="72"/>
    </location>
</feature>
<sequence length="546" mass="62173">MGGEFIFDDNTLLQNPSLRDFFGYEWFRIKHRPVVAATFAANFSFVGEEPLSFHVVNIAVHVASVGCLFFLIERSLLLYRPELPNVQAQIIGLIAAMIWGLHPLSTAAVVYIVQRSEAMASLFIMMTLFSWSKAFGRTSNEQLNVSHETSNSHVWWAIISIGTAYLAYGSKELSAGLCGIVMLYDRTFIAKAWRPMSSRWQWYLLLALPLAIGCYLLLPGMLSTDVGRNTVGFHLPGMTPWSYLMSQPFVFFQYLKLTFLPINQSLDYGWLPSKDWRVQAFGLLGWLLIICAAITLWRRSRGLVFCLVAAMIVLAPTSTIVPLQDIIFEHRMYFPLACFVAAFVSWLGLRSKYSCPINVDRPAFQSWHLVGLLFIPLSILSINRNMEWWSVQGMYENDVRNNPNNPRAIVAAAGAVEDDSVDPEPTLQSLRKAIKISNDRGYFYAGTDYKWTRYLADILFLTRRGNEAKPHYEAALKMSYDDLQRTEILFQLAMIASMDGRNAEAERLFQESLAGHPQIRKDVETVYAEHRRRLTVKETPVREVIP</sequence>
<dbReference type="InterPro" id="IPR011990">
    <property type="entry name" value="TPR-like_helical_dom_sf"/>
</dbReference>
<dbReference type="Proteomes" id="UP000316598">
    <property type="component" value="Unassembled WGS sequence"/>
</dbReference>